<keyword evidence="1" id="KW-0732">Signal</keyword>
<comment type="caution">
    <text evidence="2">The sequence shown here is derived from an EMBL/GenBank/DDBJ whole genome shotgun (WGS) entry which is preliminary data.</text>
</comment>
<reference evidence="2" key="1">
    <citation type="journal article" date="2020" name="mSystems">
        <title>Genome- and Community-Level Interaction Insights into Carbon Utilization and Element Cycling Functions of Hydrothermarchaeota in Hydrothermal Sediment.</title>
        <authorList>
            <person name="Zhou Z."/>
            <person name="Liu Y."/>
            <person name="Xu W."/>
            <person name="Pan J."/>
            <person name="Luo Z.H."/>
            <person name="Li M."/>
        </authorList>
    </citation>
    <scope>NUCLEOTIDE SEQUENCE [LARGE SCALE GENOMIC DNA]</scope>
    <source>
        <strain evidence="2">HyVt-456</strain>
    </source>
</reference>
<accession>A0A7V1LNV2</accession>
<name>A0A7V1LNV2_CALAY</name>
<dbReference type="Pfam" id="PF10677">
    <property type="entry name" value="DUF2490"/>
    <property type="match status" value="1"/>
</dbReference>
<evidence type="ECO:0000313" key="2">
    <source>
        <dbReference type="EMBL" id="HED10957.1"/>
    </source>
</evidence>
<dbReference type="AlphaFoldDB" id="A0A7V1LNV2"/>
<dbReference type="EMBL" id="DRLD01000268">
    <property type="protein sequence ID" value="HED10957.1"/>
    <property type="molecule type" value="Genomic_DNA"/>
</dbReference>
<sequence>MKRIIFLGFFLFYAFAAVNKVAAFQSGDQQLWNTESIEGGLSSLWKVKLEEEFRFGNNASDLYYTHTDMGVTYKLTTHLSLGVNFREIFEKKNGVLIEENRPHVNAIVKWKWLDFKLSDRSRLEYRILKNKANSWRYRNKLGLVYPAKWSAMEIQPYLADEIFIDFAAAEYNRNRLYAGFKARLSDKLGTDIFYLWQSSKKNDSWVNFNIVGLKLKVVF</sequence>
<dbReference type="InterPro" id="IPR019619">
    <property type="entry name" value="DUF2490"/>
</dbReference>
<feature type="signal peptide" evidence="1">
    <location>
        <begin position="1"/>
        <end position="16"/>
    </location>
</feature>
<evidence type="ECO:0000256" key="1">
    <source>
        <dbReference type="SAM" id="SignalP"/>
    </source>
</evidence>
<dbReference type="Proteomes" id="UP000886005">
    <property type="component" value="Unassembled WGS sequence"/>
</dbReference>
<proteinExistence type="predicted"/>
<gene>
    <name evidence="2" type="ORF">ENJ10_09735</name>
</gene>
<feature type="chain" id="PRO_5031229603" evidence="1">
    <location>
        <begin position="17"/>
        <end position="219"/>
    </location>
</feature>
<protein>
    <submittedName>
        <fullName evidence="2">DUF2490 domain-containing protein</fullName>
    </submittedName>
</protein>
<organism evidence="2">
    <name type="scientific">Caldithrix abyssi</name>
    <dbReference type="NCBI Taxonomy" id="187145"/>
    <lineage>
        <taxon>Bacteria</taxon>
        <taxon>Pseudomonadati</taxon>
        <taxon>Calditrichota</taxon>
        <taxon>Calditrichia</taxon>
        <taxon>Calditrichales</taxon>
        <taxon>Calditrichaceae</taxon>
        <taxon>Caldithrix</taxon>
    </lineage>
</organism>